<dbReference type="RefSeq" id="WP_239119424.1">
    <property type="nucleotide sequence ID" value="NZ_BOOR01000049.1"/>
</dbReference>
<name>A0A8J3V890_9ACTN</name>
<evidence type="ECO:0000256" key="3">
    <source>
        <dbReference type="ARBA" id="ARBA00023002"/>
    </source>
</evidence>
<dbReference type="PANTHER" id="PTHR42847">
    <property type="entry name" value="ALKANESULFONATE MONOOXYGENASE"/>
    <property type="match status" value="1"/>
</dbReference>
<feature type="domain" description="Luciferase-like" evidence="5">
    <location>
        <begin position="12"/>
        <end position="230"/>
    </location>
</feature>
<dbReference type="GO" id="GO:0008726">
    <property type="term" value="F:alkanesulfonate monooxygenase activity"/>
    <property type="evidence" value="ECO:0007669"/>
    <property type="project" value="TreeGrafter"/>
</dbReference>
<accession>A0A8J3V890</accession>
<dbReference type="PANTHER" id="PTHR42847:SF4">
    <property type="entry name" value="ALKANESULFONATE MONOOXYGENASE-RELATED"/>
    <property type="match status" value="1"/>
</dbReference>
<keyword evidence="7" id="KW-1185">Reference proteome</keyword>
<keyword evidence="4 6" id="KW-0503">Monooxygenase</keyword>
<proteinExistence type="predicted"/>
<comment type="caution">
    <text evidence="6">The sequence shown here is derived from an EMBL/GenBank/DDBJ whole genome shotgun (WGS) entry which is preliminary data.</text>
</comment>
<evidence type="ECO:0000256" key="4">
    <source>
        <dbReference type="ARBA" id="ARBA00023033"/>
    </source>
</evidence>
<dbReference type="Proteomes" id="UP000605992">
    <property type="component" value="Unassembled WGS sequence"/>
</dbReference>
<dbReference type="GO" id="GO:0046306">
    <property type="term" value="P:alkanesulfonate catabolic process"/>
    <property type="evidence" value="ECO:0007669"/>
    <property type="project" value="TreeGrafter"/>
</dbReference>
<dbReference type="InterPro" id="IPR050172">
    <property type="entry name" value="SsuD_RutA_monooxygenase"/>
</dbReference>
<gene>
    <name evidence="6" type="ORF">Pth03_56560</name>
</gene>
<dbReference type="Pfam" id="PF00296">
    <property type="entry name" value="Bac_luciferase"/>
    <property type="match status" value="1"/>
</dbReference>
<keyword evidence="3" id="KW-0560">Oxidoreductase</keyword>
<dbReference type="InterPro" id="IPR036661">
    <property type="entry name" value="Luciferase-like_sf"/>
</dbReference>
<evidence type="ECO:0000313" key="7">
    <source>
        <dbReference type="Proteomes" id="UP000605992"/>
    </source>
</evidence>
<protein>
    <submittedName>
        <fullName evidence="6">Luciferase-like monooxygenase</fullName>
    </submittedName>
</protein>
<sequence length="291" mass="30857">MTLPMSMSDGPGRMPGWAEVCALALHAESAGLDSVWVCDHLVSEPAGHPPEGVLEAWTILSALAASTRRVTVGTLVTCSSFRHPALLAKMAATVDAISGGRLVLGLGAGFPGLEYEAYGFPDDHRLARFEETLEIVGGLLGGAVVTTSGRFHQLRNALLLPPPDRRIPLLVAGGGPRMLRLAARHAQAWTTAWHGAPDDRLRAQLAAMAQALADEGREAGSLRVMVGVSVTDPDHTGVDDNDGAFVGSPDDLARVIDEYAMLGVDELIVALTPRTRRSVDRLVRALTLRTI</sequence>
<dbReference type="SUPFAM" id="SSF51679">
    <property type="entry name" value="Bacterial luciferase-like"/>
    <property type="match status" value="1"/>
</dbReference>
<dbReference type="Gene3D" id="3.20.20.30">
    <property type="entry name" value="Luciferase-like domain"/>
    <property type="match status" value="1"/>
</dbReference>
<keyword evidence="1" id="KW-0285">Flavoprotein</keyword>
<reference evidence="6" key="1">
    <citation type="submission" date="2021-01" db="EMBL/GenBank/DDBJ databases">
        <title>Whole genome shotgun sequence of Planotetraspora thailandica NBRC 104271.</title>
        <authorList>
            <person name="Komaki H."/>
            <person name="Tamura T."/>
        </authorList>
    </citation>
    <scope>NUCLEOTIDE SEQUENCE</scope>
    <source>
        <strain evidence="6">NBRC 104271</strain>
    </source>
</reference>
<evidence type="ECO:0000313" key="6">
    <source>
        <dbReference type="EMBL" id="GII57267.1"/>
    </source>
</evidence>
<keyword evidence="2" id="KW-0288">FMN</keyword>
<evidence type="ECO:0000259" key="5">
    <source>
        <dbReference type="Pfam" id="PF00296"/>
    </source>
</evidence>
<organism evidence="6 7">
    <name type="scientific">Planotetraspora thailandica</name>
    <dbReference type="NCBI Taxonomy" id="487172"/>
    <lineage>
        <taxon>Bacteria</taxon>
        <taxon>Bacillati</taxon>
        <taxon>Actinomycetota</taxon>
        <taxon>Actinomycetes</taxon>
        <taxon>Streptosporangiales</taxon>
        <taxon>Streptosporangiaceae</taxon>
        <taxon>Planotetraspora</taxon>
    </lineage>
</organism>
<dbReference type="InterPro" id="IPR011251">
    <property type="entry name" value="Luciferase-like_dom"/>
</dbReference>
<dbReference type="AlphaFoldDB" id="A0A8J3V890"/>
<evidence type="ECO:0000256" key="1">
    <source>
        <dbReference type="ARBA" id="ARBA00022630"/>
    </source>
</evidence>
<evidence type="ECO:0000256" key="2">
    <source>
        <dbReference type="ARBA" id="ARBA00022643"/>
    </source>
</evidence>
<dbReference type="EMBL" id="BOOR01000049">
    <property type="protein sequence ID" value="GII57267.1"/>
    <property type="molecule type" value="Genomic_DNA"/>
</dbReference>